<dbReference type="SMART" id="SM00342">
    <property type="entry name" value="HTH_ARAC"/>
    <property type="match status" value="1"/>
</dbReference>
<proteinExistence type="predicted"/>
<dbReference type="InterPro" id="IPR018060">
    <property type="entry name" value="HTH_AraC"/>
</dbReference>
<protein>
    <recommendedName>
        <fullName evidence="4">HTH araC/xylS-type domain-containing protein</fullName>
    </recommendedName>
</protein>
<evidence type="ECO:0000256" key="3">
    <source>
        <dbReference type="ARBA" id="ARBA00023163"/>
    </source>
</evidence>
<dbReference type="PROSITE" id="PS01124">
    <property type="entry name" value="HTH_ARAC_FAMILY_2"/>
    <property type="match status" value="1"/>
</dbReference>
<dbReference type="PANTHER" id="PTHR47894:SF1">
    <property type="entry name" value="HTH-TYPE TRANSCRIPTIONAL REGULATOR VQSM"/>
    <property type="match status" value="1"/>
</dbReference>
<reference evidence="5 6" key="1">
    <citation type="submission" date="2014-06" db="EMBL/GenBank/DDBJ databases">
        <title>Whole Genome Sequences of Three Symbiotic Endozoicomonas Bacteria.</title>
        <authorList>
            <person name="Neave M.J."/>
            <person name="Apprill A."/>
            <person name="Voolstra C.R."/>
        </authorList>
    </citation>
    <scope>NUCLEOTIDE SEQUENCE [LARGE SCALE GENOMIC DNA]</scope>
    <source>
        <strain evidence="5 6">DSM 25634</strain>
    </source>
</reference>
<dbReference type="STRING" id="1137799.GZ78_07785"/>
<dbReference type="GO" id="GO:0005829">
    <property type="term" value="C:cytosol"/>
    <property type="evidence" value="ECO:0007669"/>
    <property type="project" value="TreeGrafter"/>
</dbReference>
<dbReference type="RefSeq" id="WP_034833788.1">
    <property type="nucleotide sequence ID" value="NZ_JOKH01000001.1"/>
</dbReference>
<evidence type="ECO:0000256" key="1">
    <source>
        <dbReference type="ARBA" id="ARBA00023015"/>
    </source>
</evidence>
<evidence type="ECO:0000313" key="5">
    <source>
        <dbReference type="EMBL" id="KEQ19758.1"/>
    </source>
</evidence>
<dbReference type="Gene3D" id="1.10.10.60">
    <property type="entry name" value="Homeodomain-like"/>
    <property type="match status" value="1"/>
</dbReference>
<sequence>MSEQAIPAKYARLLLKVAAENGHKVDQIVEEIGFSFNPMDLSPDQQLEQDISAQDFSRLYSRVSDLLKDECFGITRTKVPMGTFRMFCYSVIHSPSLRIALSRSVDFYAMLYEAKGLNVSKAAPYYLSADGEYATLVHRTFRVEPSHDMDLQKQLTIINYMSMWHRFICWLIGTFIPIKEVKVTGPEILSNSGYRFYFDCPIHFQQTENAFTFKSHFLDAPLVHTEESLHQFLKTAPLELFTIVNEDESVIKKIRSLIGSNFTRKIPGFDEVAEMLNISSRTLRRRLEKEGTSYQRVKDDCRRDAAIDYLTRSDMSINSVASLMGFDEPSAFHRSFKKWTGITPGEFRKRNSVKETEAAVEE</sequence>
<dbReference type="OrthoDB" id="5582699at2"/>
<evidence type="ECO:0000313" key="6">
    <source>
        <dbReference type="Proteomes" id="UP000028073"/>
    </source>
</evidence>
<name>A0A081NMT5_9GAMM</name>
<keyword evidence="1" id="KW-0805">Transcription regulation</keyword>
<dbReference type="InterPro" id="IPR009057">
    <property type="entry name" value="Homeodomain-like_sf"/>
</dbReference>
<dbReference type="EMBL" id="JOKH01000001">
    <property type="protein sequence ID" value="KEQ19758.1"/>
    <property type="molecule type" value="Genomic_DNA"/>
</dbReference>
<dbReference type="Pfam" id="PF12625">
    <property type="entry name" value="Arabinose_bd"/>
    <property type="match status" value="1"/>
</dbReference>
<dbReference type="PANTHER" id="PTHR47894">
    <property type="entry name" value="HTH-TYPE TRANSCRIPTIONAL REGULATOR GADX"/>
    <property type="match status" value="1"/>
</dbReference>
<evidence type="ECO:0000256" key="2">
    <source>
        <dbReference type="ARBA" id="ARBA00023125"/>
    </source>
</evidence>
<dbReference type="InterPro" id="IPR020449">
    <property type="entry name" value="Tscrpt_reg_AraC-type_HTH"/>
</dbReference>
<feature type="domain" description="HTH araC/xylS-type" evidence="4">
    <location>
        <begin position="252"/>
        <end position="350"/>
    </location>
</feature>
<keyword evidence="3" id="KW-0804">Transcription</keyword>
<dbReference type="Proteomes" id="UP000028073">
    <property type="component" value="Unassembled WGS sequence"/>
</dbReference>
<accession>A0A081NMT5</accession>
<keyword evidence="6" id="KW-1185">Reference proteome</keyword>
<dbReference type="GO" id="GO:0000976">
    <property type="term" value="F:transcription cis-regulatory region binding"/>
    <property type="evidence" value="ECO:0007669"/>
    <property type="project" value="TreeGrafter"/>
</dbReference>
<dbReference type="Pfam" id="PF12833">
    <property type="entry name" value="HTH_18"/>
    <property type="match status" value="1"/>
</dbReference>
<comment type="caution">
    <text evidence="5">The sequence shown here is derived from an EMBL/GenBank/DDBJ whole genome shotgun (WGS) entry which is preliminary data.</text>
</comment>
<dbReference type="AlphaFoldDB" id="A0A081NMT5"/>
<dbReference type="SUPFAM" id="SSF46689">
    <property type="entry name" value="Homeodomain-like"/>
    <property type="match status" value="1"/>
</dbReference>
<dbReference type="InterPro" id="IPR032687">
    <property type="entry name" value="AraC-type_N"/>
</dbReference>
<dbReference type="eggNOG" id="COG2207">
    <property type="taxonomic scope" value="Bacteria"/>
</dbReference>
<organism evidence="5 6">
    <name type="scientific">Endozoicomonas numazuensis</name>
    <dbReference type="NCBI Taxonomy" id="1137799"/>
    <lineage>
        <taxon>Bacteria</taxon>
        <taxon>Pseudomonadati</taxon>
        <taxon>Pseudomonadota</taxon>
        <taxon>Gammaproteobacteria</taxon>
        <taxon>Oceanospirillales</taxon>
        <taxon>Endozoicomonadaceae</taxon>
        <taxon>Endozoicomonas</taxon>
    </lineage>
</organism>
<evidence type="ECO:0000259" key="4">
    <source>
        <dbReference type="PROSITE" id="PS01124"/>
    </source>
</evidence>
<dbReference type="PRINTS" id="PR00032">
    <property type="entry name" value="HTHARAC"/>
</dbReference>
<dbReference type="GO" id="GO:0003700">
    <property type="term" value="F:DNA-binding transcription factor activity"/>
    <property type="evidence" value="ECO:0007669"/>
    <property type="project" value="InterPro"/>
</dbReference>
<keyword evidence="2" id="KW-0238">DNA-binding</keyword>
<gene>
    <name evidence="5" type="ORF">GZ78_07785</name>
</gene>